<feature type="transmembrane region" description="Helical" evidence="7">
    <location>
        <begin position="706"/>
        <end position="729"/>
    </location>
</feature>
<keyword evidence="6 7" id="KW-0472">Membrane</keyword>
<evidence type="ECO:0000256" key="4">
    <source>
        <dbReference type="ARBA" id="ARBA00022692"/>
    </source>
</evidence>
<comment type="similarity">
    <text evidence="2">Belongs to the resistance-nodulation-cell division (RND) (TC 2.A.6) family. MmpL subfamily.</text>
</comment>
<proteinExistence type="inferred from homology"/>
<feature type="transmembrane region" description="Helical" evidence="7">
    <location>
        <begin position="736"/>
        <end position="762"/>
    </location>
</feature>
<keyword evidence="5 7" id="KW-1133">Transmembrane helix</keyword>
<keyword evidence="3" id="KW-1003">Cell membrane</keyword>
<organism evidence="9 10">
    <name type="scientific">Aduncisulcus paluster</name>
    <dbReference type="NCBI Taxonomy" id="2918883"/>
    <lineage>
        <taxon>Eukaryota</taxon>
        <taxon>Metamonada</taxon>
        <taxon>Carpediemonas-like organisms</taxon>
        <taxon>Aduncisulcus</taxon>
    </lineage>
</organism>
<dbReference type="EMBL" id="BQXS01010815">
    <property type="protein sequence ID" value="GKT34463.1"/>
    <property type="molecule type" value="Genomic_DNA"/>
</dbReference>
<dbReference type="Gene3D" id="1.20.1640.10">
    <property type="entry name" value="Multidrug efflux transporter AcrB transmembrane domain"/>
    <property type="match status" value="2"/>
</dbReference>
<dbReference type="Proteomes" id="UP001057375">
    <property type="component" value="Unassembled WGS sequence"/>
</dbReference>
<feature type="domain" description="Membrane transport protein MMPL" evidence="8">
    <location>
        <begin position="641"/>
        <end position="885"/>
    </location>
</feature>
<evidence type="ECO:0000256" key="2">
    <source>
        <dbReference type="ARBA" id="ARBA00010157"/>
    </source>
</evidence>
<reference evidence="9" key="1">
    <citation type="submission" date="2022-03" db="EMBL/GenBank/DDBJ databases">
        <title>Draft genome sequence of Aduncisulcus paluster, a free-living microaerophilic Fornicata.</title>
        <authorList>
            <person name="Yuyama I."/>
            <person name="Kume K."/>
            <person name="Tamura T."/>
            <person name="Inagaki Y."/>
            <person name="Hashimoto T."/>
        </authorList>
    </citation>
    <scope>NUCLEOTIDE SEQUENCE</scope>
    <source>
        <strain evidence="9">NY0171</strain>
    </source>
</reference>
<feature type="domain" description="Membrane transport protein MMPL" evidence="8">
    <location>
        <begin position="46"/>
        <end position="352"/>
    </location>
</feature>
<keyword evidence="4 7" id="KW-0812">Transmembrane</keyword>
<dbReference type="InterPro" id="IPR004869">
    <property type="entry name" value="MMPL_dom"/>
</dbReference>
<feature type="transmembrane region" description="Helical" evidence="7">
    <location>
        <begin position="508"/>
        <end position="530"/>
    </location>
</feature>
<feature type="transmembrane region" description="Helical" evidence="7">
    <location>
        <begin position="252"/>
        <end position="271"/>
    </location>
</feature>
<sequence>MSFFNKYFKVLELGKWYIVIFWTIIFLLGLFFTPKFLSCGIFSFTPPDSSPVAAAKQAEEIHFPGMSGNAPSVLEVRNMTGESVLSDNIESFVFSISEDFEKISSTSSVMSYYSILTECPLCMPIYDQLISRDQSTILIVILTDFSGNDTDSIIAELDNVVEKYENSGDLPENIHIALVGEYKGLSLITETVEQDVERMDITSIPIAIIILLFVLQSGRFMLIPLCTFLVAMVFGFMLSYFASFSPWGMSSLAPPVMLAACVAFSLDYCLFQLTRYKQELEAGRTPQIAVKNTVTYSGHIVIVSGLAIAVCFFCVALCDFAVVSTIGIGTGLMLIGVILVNITLLPALLLVGDGFFSDRYVRRGNLISKNIHPDLYEKVQSKFISCIGCRCWCCNAEITSHQEIELESHTISLQKVLFNNQDQIEKLSLEIKQQKKKTIELCQAGFLIDENVIEKNEIDSPQEPCSAASLDNVEIKGVDEIEETIHHRNQRKSYFFRMSSSITKKGPSIIIISVVFLILVPCIILITLYFQSTVNIHQIFPMNSQFVSDYDYITETFPIGLIGPFSLLINTELETIEEDGAFEFMNNLIDDLIDVANGDIDPLEVDGISYLSGEKLTVEKSQELLNGGLHPLGPTYRFLYQSIVSADSQGTIVNIMLSIDPYGNEAEDLLPILRKTIDDHNSKSNYIYSAYLLGGITDLVDCVDFVYAHVPLMLIATFSIIILIVILTFKTVSMPIIVVGTIAITLVFIFGLTSLIFTSGFFSWLPNLDGIDAIYWADSILCLSIVSCLAMDYNTFFCMRVYELRKKGYGNKASVTRAQYTSGSTIAYAAIIMAVAFTGLLQSRVMMMVEFGFMLAFAVLFDALVMRTFFVPAILTLLGDIGWWPMKALDATKDAFVEEEEAMCSDSSELSPLLKLNDADQSEVGTTSEIIGDQI</sequence>
<dbReference type="Pfam" id="PF03176">
    <property type="entry name" value="MMPL"/>
    <property type="match status" value="2"/>
</dbReference>
<name>A0ABQ5KPM2_9EUKA</name>
<evidence type="ECO:0000256" key="7">
    <source>
        <dbReference type="SAM" id="Phobius"/>
    </source>
</evidence>
<keyword evidence="10" id="KW-1185">Reference proteome</keyword>
<feature type="transmembrane region" description="Helical" evidence="7">
    <location>
        <begin position="332"/>
        <end position="356"/>
    </location>
</feature>
<evidence type="ECO:0000256" key="5">
    <source>
        <dbReference type="ARBA" id="ARBA00022989"/>
    </source>
</evidence>
<dbReference type="InterPro" id="IPR050545">
    <property type="entry name" value="Mycobact_MmpL"/>
</dbReference>
<evidence type="ECO:0000256" key="1">
    <source>
        <dbReference type="ARBA" id="ARBA00004651"/>
    </source>
</evidence>
<evidence type="ECO:0000313" key="9">
    <source>
        <dbReference type="EMBL" id="GKT34463.1"/>
    </source>
</evidence>
<feature type="transmembrane region" description="Helical" evidence="7">
    <location>
        <begin position="220"/>
        <end position="240"/>
    </location>
</feature>
<evidence type="ECO:0000256" key="6">
    <source>
        <dbReference type="ARBA" id="ARBA00023136"/>
    </source>
</evidence>
<feature type="transmembrane region" description="Helical" evidence="7">
    <location>
        <begin position="16"/>
        <end position="33"/>
    </location>
</feature>
<protein>
    <submittedName>
        <fullName evidence="9">Mmpl domain protein</fullName>
    </submittedName>
</protein>
<gene>
    <name evidence="9" type="ORF">ADUPG1_007814</name>
</gene>
<feature type="transmembrane region" description="Helical" evidence="7">
    <location>
        <begin position="774"/>
        <end position="799"/>
    </location>
</feature>
<evidence type="ECO:0000313" key="10">
    <source>
        <dbReference type="Proteomes" id="UP001057375"/>
    </source>
</evidence>
<evidence type="ECO:0000259" key="8">
    <source>
        <dbReference type="Pfam" id="PF03176"/>
    </source>
</evidence>
<dbReference type="PANTHER" id="PTHR33406:SF6">
    <property type="entry name" value="MEMBRANE PROTEIN YDGH-RELATED"/>
    <property type="match status" value="1"/>
</dbReference>
<evidence type="ECO:0000256" key="3">
    <source>
        <dbReference type="ARBA" id="ARBA00022475"/>
    </source>
</evidence>
<dbReference type="PANTHER" id="PTHR33406">
    <property type="entry name" value="MEMBRANE PROTEIN MJ1562-RELATED"/>
    <property type="match status" value="1"/>
</dbReference>
<accession>A0ABQ5KPM2</accession>
<dbReference type="SUPFAM" id="SSF82866">
    <property type="entry name" value="Multidrug efflux transporter AcrB transmembrane domain"/>
    <property type="match status" value="2"/>
</dbReference>
<feature type="transmembrane region" description="Helical" evidence="7">
    <location>
        <begin position="853"/>
        <end position="878"/>
    </location>
</feature>
<comment type="subcellular location">
    <subcellularLocation>
        <location evidence="1">Cell membrane</location>
        <topology evidence="1">Multi-pass membrane protein</topology>
    </subcellularLocation>
</comment>
<feature type="transmembrane region" description="Helical" evidence="7">
    <location>
        <begin position="820"/>
        <end position="841"/>
    </location>
</feature>
<feature type="transmembrane region" description="Helical" evidence="7">
    <location>
        <begin position="300"/>
        <end position="326"/>
    </location>
</feature>
<comment type="caution">
    <text evidence="9">The sequence shown here is derived from an EMBL/GenBank/DDBJ whole genome shotgun (WGS) entry which is preliminary data.</text>
</comment>